<dbReference type="Proteomes" id="UP000515308">
    <property type="component" value="Chromosome PVLDE_12"/>
</dbReference>
<protein>
    <submittedName>
        <fullName evidence="3">Fam-a protein</fullName>
    </submittedName>
</protein>
<organism evidence="3 4">
    <name type="scientific">Plasmodium vinckei lentum</name>
    <dbReference type="NCBI Taxonomy" id="138297"/>
    <lineage>
        <taxon>Eukaryota</taxon>
        <taxon>Sar</taxon>
        <taxon>Alveolata</taxon>
        <taxon>Apicomplexa</taxon>
        <taxon>Aconoidasida</taxon>
        <taxon>Haemosporida</taxon>
        <taxon>Plasmodiidae</taxon>
        <taxon>Plasmodium</taxon>
        <taxon>Plasmodium (Vinckeia)</taxon>
    </lineage>
</organism>
<keyword evidence="2" id="KW-0732">Signal</keyword>
<evidence type="ECO:0000256" key="1">
    <source>
        <dbReference type="SAM" id="MobiDB-lite"/>
    </source>
</evidence>
<feature type="chain" id="PRO_5027564367" evidence="2">
    <location>
        <begin position="26"/>
        <end position="283"/>
    </location>
</feature>
<dbReference type="InterPro" id="IPR023393">
    <property type="entry name" value="START-like_dom_sf"/>
</dbReference>
<name>A0A6V7SF70_PLAVN</name>
<dbReference type="NCBIfam" id="TIGR01599">
    <property type="entry name" value="PYST-A"/>
    <property type="match status" value="1"/>
</dbReference>
<evidence type="ECO:0000313" key="4">
    <source>
        <dbReference type="Proteomes" id="UP000515308"/>
    </source>
</evidence>
<reference evidence="3 4" key="1">
    <citation type="submission" date="2020-08" db="EMBL/GenBank/DDBJ databases">
        <authorList>
            <person name="Ramaprasad A."/>
        </authorList>
    </citation>
    <scope>NUCLEOTIDE SEQUENCE [LARGE SCALE GENOMIC DNA]</scope>
</reference>
<proteinExistence type="predicted"/>
<dbReference type="InterPro" id="IPR006486">
    <property type="entry name" value="PYST_A"/>
</dbReference>
<evidence type="ECO:0000256" key="2">
    <source>
        <dbReference type="SAM" id="SignalP"/>
    </source>
</evidence>
<gene>
    <name evidence="3" type="ORF">PVLDE_1200140</name>
</gene>
<accession>A0A6V7SF70</accession>
<feature type="signal peptide" evidence="2">
    <location>
        <begin position="1"/>
        <end position="25"/>
    </location>
</feature>
<dbReference type="VEuPathDB" id="PlasmoDB:PVLDE_1200140"/>
<dbReference type="EMBL" id="LR865374">
    <property type="protein sequence ID" value="CAD2097703.1"/>
    <property type="molecule type" value="Genomic_DNA"/>
</dbReference>
<dbReference type="SUPFAM" id="SSF55961">
    <property type="entry name" value="Bet v1-like"/>
    <property type="match status" value="1"/>
</dbReference>
<sequence>MNKFYIQIVFFLLSVSVYLNNKTLATEPAPTKIPQRAPPKPPQNAPNKSATSEPTNRFLTSEKIYEKNKQLLCTDSEETKQAIKLMNEAVKHLENHATSQNDYKRVGGDPYHYLIFYEKEHKEHTKVGKFQYIIHDPNKYNETIDELWDPDCINLLDHTFTKRKITRVYSPNIIMIQQRYRKWRFGRQKYFYALATKVEISKDKTIIAMTSANINDHNPSKNEYKNTIVESANSFKTDIDSEDDIRQGKLKKMFVNIAGYLIEKKDKCVDITYVRSIDEHGSN</sequence>
<dbReference type="AlphaFoldDB" id="A0A6V7SF70"/>
<dbReference type="Gene3D" id="3.30.530.20">
    <property type="match status" value="1"/>
</dbReference>
<evidence type="ECO:0000313" key="3">
    <source>
        <dbReference type="EMBL" id="CAD2097703.1"/>
    </source>
</evidence>
<feature type="region of interest" description="Disordered" evidence="1">
    <location>
        <begin position="29"/>
        <end position="57"/>
    </location>
</feature>